<dbReference type="GO" id="GO:1901137">
    <property type="term" value="P:carbohydrate derivative biosynthetic process"/>
    <property type="evidence" value="ECO:0007669"/>
    <property type="project" value="UniProtKB-ARBA"/>
</dbReference>
<dbReference type="GO" id="GO:0016757">
    <property type="term" value="F:glycosyltransferase activity"/>
    <property type="evidence" value="ECO:0007669"/>
    <property type="project" value="UniProtKB-KW"/>
</dbReference>
<dbReference type="InterPro" id="IPR001296">
    <property type="entry name" value="Glyco_trans_1"/>
</dbReference>
<keyword evidence="7" id="KW-1185">Reference proteome</keyword>
<protein>
    <recommendedName>
        <fullName evidence="8">Glycosyl transferase</fullName>
    </recommendedName>
</protein>
<dbReference type="PANTHER" id="PTHR45947">
    <property type="entry name" value="SULFOQUINOVOSYL TRANSFERASE SQD2"/>
    <property type="match status" value="1"/>
</dbReference>
<feature type="region of interest" description="Disordered" evidence="3">
    <location>
        <begin position="379"/>
        <end position="447"/>
    </location>
</feature>
<dbReference type="STRING" id="1428644.BIV57_18630"/>
<evidence type="ECO:0000256" key="1">
    <source>
        <dbReference type="ARBA" id="ARBA00022676"/>
    </source>
</evidence>
<evidence type="ECO:0000313" key="7">
    <source>
        <dbReference type="Proteomes" id="UP000243342"/>
    </source>
</evidence>
<organism evidence="6 7">
    <name type="scientific">Mangrovactinospora gilvigrisea</name>
    <dbReference type="NCBI Taxonomy" id="1428644"/>
    <lineage>
        <taxon>Bacteria</taxon>
        <taxon>Bacillati</taxon>
        <taxon>Actinomycetota</taxon>
        <taxon>Actinomycetes</taxon>
        <taxon>Kitasatosporales</taxon>
        <taxon>Streptomycetaceae</taxon>
        <taxon>Mangrovactinospora</taxon>
    </lineage>
</organism>
<dbReference type="Pfam" id="PF13439">
    <property type="entry name" value="Glyco_transf_4"/>
    <property type="match status" value="1"/>
</dbReference>
<dbReference type="PANTHER" id="PTHR45947:SF3">
    <property type="entry name" value="SULFOQUINOVOSYL TRANSFERASE SQD2"/>
    <property type="match status" value="1"/>
</dbReference>
<accession>A0A1J7BRB9</accession>
<keyword evidence="2" id="KW-0808">Transferase</keyword>
<dbReference type="EMBL" id="MLCF01000120">
    <property type="protein sequence ID" value="OIV35993.1"/>
    <property type="molecule type" value="Genomic_DNA"/>
</dbReference>
<evidence type="ECO:0000256" key="2">
    <source>
        <dbReference type="ARBA" id="ARBA00022679"/>
    </source>
</evidence>
<gene>
    <name evidence="6" type="ORF">BIV57_18630</name>
</gene>
<sequence>MITGLAAGGAEQQLRLLLRHLPEERVRCEVAVLTNPGMLAELIAADGVPVADVGMRGNRDFAATRRLTRMIGAGGRDGAYDLVHVHLYRAMLHGRLAARLAGVPHLLATEHSLHPERIEGRRVNAAIRGLYVAGERLGEMTVAVSDAVAEALAGWRVPASRVRVLPNALDTAAFAHRPERRAELRGRLSIPGDRPVIAAVGRLEADKEWPVLLRAVAAMADTEPLLAVVGEGSRRAELTALAERLGIARRVVFTGESGEVASWLDAADALASPSPRETFNLAVVEGLAAGLPVAWRCAPALARARLDAGMARQVGTDEAGAWREALEGLLTAHPPTGVRASVPVGVLERFSPERLGASMASLYEELAGRPGLRRIAAGRAVRRRAAGRPYSLAPTRRSRTSSKSPAPLTGRAAPRLEPGVRGGEGDRLPDGSGPDTHPHSLTEGHHG</sequence>
<evidence type="ECO:0000259" key="4">
    <source>
        <dbReference type="Pfam" id="PF00534"/>
    </source>
</evidence>
<proteinExistence type="predicted"/>
<dbReference type="Pfam" id="PF00534">
    <property type="entry name" value="Glycos_transf_1"/>
    <property type="match status" value="1"/>
</dbReference>
<feature type="compositionally biased region" description="Basic and acidic residues" evidence="3">
    <location>
        <begin position="436"/>
        <end position="447"/>
    </location>
</feature>
<name>A0A1J7BRB9_9ACTN</name>
<dbReference type="Proteomes" id="UP000243342">
    <property type="component" value="Unassembled WGS sequence"/>
</dbReference>
<reference evidence="6 7" key="1">
    <citation type="submission" date="2016-10" db="EMBL/GenBank/DDBJ databases">
        <title>Genome sequence of Streptomyces gilvigriseus MUSC 26.</title>
        <authorList>
            <person name="Lee L.-H."/>
            <person name="Ser H.-L."/>
        </authorList>
    </citation>
    <scope>NUCLEOTIDE SEQUENCE [LARGE SCALE GENOMIC DNA]</scope>
    <source>
        <strain evidence="6 7">MUSC 26</strain>
    </source>
</reference>
<evidence type="ECO:0000259" key="5">
    <source>
        <dbReference type="Pfam" id="PF13439"/>
    </source>
</evidence>
<feature type="domain" description="Glycosyl transferase family 1" evidence="4">
    <location>
        <begin position="182"/>
        <end position="293"/>
    </location>
</feature>
<dbReference type="SUPFAM" id="SSF53756">
    <property type="entry name" value="UDP-Glycosyltransferase/glycogen phosphorylase"/>
    <property type="match status" value="1"/>
</dbReference>
<evidence type="ECO:0000313" key="6">
    <source>
        <dbReference type="EMBL" id="OIV35993.1"/>
    </source>
</evidence>
<dbReference type="Gene3D" id="3.40.50.2000">
    <property type="entry name" value="Glycogen Phosphorylase B"/>
    <property type="match status" value="2"/>
</dbReference>
<dbReference type="AlphaFoldDB" id="A0A1J7BRB9"/>
<evidence type="ECO:0000256" key="3">
    <source>
        <dbReference type="SAM" id="MobiDB-lite"/>
    </source>
</evidence>
<dbReference type="InterPro" id="IPR050194">
    <property type="entry name" value="Glycosyltransferase_grp1"/>
</dbReference>
<evidence type="ECO:0008006" key="8">
    <source>
        <dbReference type="Google" id="ProtNLM"/>
    </source>
</evidence>
<keyword evidence="1" id="KW-0328">Glycosyltransferase</keyword>
<dbReference type="InterPro" id="IPR028098">
    <property type="entry name" value="Glyco_trans_4-like_N"/>
</dbReference>
<feature type="domain" description="Glycosyltransferase subfamily 4-like N-terminal" evidence="5">
    <location>
        <begin position="8"/>
        <end position="172"/>
    </location>
</feature>
<comment type="caution">
    <text evidence="6">The sequence shown here is derived from an EMBL/GenBank/DDBJ whole genome shotgun (WGS) entry which is preliminary data.</text>
</comment>